<feature type="region of interest" description="Disordered" evidence="14">
    <location>
        <begin position="1948"/>
        <end position="1967"/>
    </location>
</feature>
<keyword evidence="10" id="KW-0040">ANK repeat</keyword>
<evidence type="ECO:0000313" key="20">
    <source>
        <dbReference type="EMBL" id="KAK0397462.1"/>
    </source>
</evidence>
<feature type="domain" description="RUN" evidence="18">
    <location>
        <begin position="1348"/>
        <end position="1495"/>
    </location>
</feature>
<feature type="region of interest" description="Disordered" evidence="14">
    <location>
        <begin position="1892"/>
        <end position="1929"/>
    </location>
</feature>
<feature type="domain" description="SAM" evidence="17">
    <location>
        <begin position="2851"/>
        <end position="2914"/>
    </location>
</feature>
<feature type="compositionally biased region" description="Polar residues" evidence="14">
    <location>
        <begin position="1992"/>
        <end position="2001"/>
    </location>
</feature>
<feature type="compositionally biased region" description="Basic and acidic residues" evidence="14">
    <location>
        <begin position="772"/>
        <end position="788"/>
    </location>
</feature>
<dbReference type="Pfam" id="PF12796">
    <property type="entry name" value="Ank_2"/>
    <property type="match status" value="1"/>
</dbReference>
<dbReference type="Gene3D" id="1.25.40.20">
    <property type="entry name" value="Ankyrin repeat-containing domain"/>
    <property type="match status" value="1"/>
</dbReference>
<dbReference type="InterPro" id="IPR001660">
    <property type="entry name" value="SAM"/>
</dbReference>
<dbReference type="InterPro" id="IPR035969">
    <property type="entry name" value="Rab-GAP_TBC_sf"/>
</dbReference>
<dbReference type="Gene3D" id="1.10.472.80">
    <property type="entry name" value="Ypt/Rab-GAP domain of gyp1p, domain 3"/>
    <property type="match status" value="1"/>
</dbReference>
<feature type="domain" description="SH3" evidence="15">
    <location>
        <begin position="1273"/>
        <end position="1332"/>
    </location>
</feature>
<dbReference type="InterPro" id="IPR002110">
    <property type="entry name" value="Ankyrin_rpt"/>
</dbReference>
<evidence type="ECO:0000313" key="21">
    <source>
        <dbReference type="Proteomes" id="UP001175271"/>
    </source>
</evidence>
<evidence type="ECO:0000256" key="8">
    <source>
        <dbReference type="ARBA" id="ARBA00030864"/>
    </source>
</evidence>
<feature type="region of interest" description="Disordered" evidence="14">
    <location>
        <begin position="2021"/>
        <end position="2047"/>
    </location>
</feature>
<evidence type="ECO:0000259" key="19">
    <source>
        <dbReference type="PROSITE" id="PS50970"/>
    </source>
</evidence>
<dbReference type="PROSITE" id="PS50088">
    <property type="entry name" value="ANK_REPEAT"/>
    <property type="match status" value="3"/>
</dbReference>
<reference evidence="20" key="1">
    <citation type="submission" date="2023-06" db="EMBL/GenBank/DDBJ databases">
        <title>Genomic analysis of the entomopathogenic nematode Steinernema hermaphroditum.</title>
        <authorList>
            <person name="Schwarz E.M."/>
            <person name="Heppert J.K."/>
            <person name="Baniya A."/>
            <person name="Schwartz H.T."/>
            <person name="Tan C.-H."/>
            <person name="Antoshechkin I."/>
            <person name="Sternberg P.W."/>
            <person name="Goodrich-Blair H."/>
            <person name="Dillman A.R."/>
        </authorList>
    </citation>
    <scope>NUCLEOTIDE SEQUENCE</scope>
    <source>
        <strain evidence="20">PS9179</strain>
        <tissue evidence="20">Whole animal</tissue>
    </source>
</reference>
<name>A0AA39H1F3_9BILA</name>
<dbReference type="InterPro" id="IPR029515">
    <property type="entry name" value="Liprin"/>
</dbReference>
<evidence type="ECO:0000259" key="18">
    <source>
        <dbReference type="PROSITE" id="PS50826"/>
    </source>
</evidence>
<feature type="coiled-coil region" evidence="13">
    <location>
        <begin position="1679"/>
        <end position="1755"/>
    </location>
</feature>
<evidence type="ECO:0000259" key="16">
    <source>
        <dbReference type="PROSITE" id="PS50086"/>
    </source>
</evidence>
<organism evidence="20 21">
    <name type="scientific">Steinernema hermaphroditum</name>
    <dbReference type="NCBI Taxonomy" id="289476"/>
    <lineage>
        <taxon>Eukaryota</taxon>
        <taxon>Metazoa</taxon>
        <taxon>Ecdysozoa</taxon>
        <taxon>Nematoda</taxon>
        <taxon>Chromadorea</taxon>
        <taxon>Rhabditida</taxon>
        <taxon>Tylenchina</taxon>
        <taxon>Panagrolaimomorpha</taxon>
        <taxon>Strongyloidoidea</taxon>
        <taxon>Steinernematidae</taxon>
        <taxon>Steinernema</taxon>
    </lineage>
</organism>
<dbReference type="InterPro" id="IPR013761">
    <property type="entry name" value="SAM/pointed_sf"/>
</dbReference>
<feature type="binding site" evidence="12">
    <location>
        <position position="3432"/>
    </location>
    <ligand>
        <name>Zn(2+)</name>
        <dbReference type="ChEBI" id="CHEBI:29105"/>
    </ligand>
</feature>
<dbReference type="Pfam" id="PF02759">
    <property type="entry name" value="RUN"/>
    <property type="match status" value="1"/>
</dbReference>
<gene>
    <name evidence="20" type="ORF">QR680_002140</name>
</gene>
<feature type="domain" description="Hcy-binding" evidence="19">
    <location>
        <begin position="3138"/>
        <end position="3446"/>
    </location>
</feature>
<dbReference type="Pfam" id="PF02574">
    <property type="entry name" value="S-methyl_trans"/>
    <property type="match status" value="1"/>
</dbReference>
<feature type="region of interest" description="Disordered" evidence="14">
    <location>
        <begin position="33"/>
        <end position="118"/>
    </location>
</feature>
<dbReference type="PROSITE" id="PS50970">
    <property type="entry name" value="HCY"/>
    <property type="match status" value="1"/>
</dbReference>
<dbReference type="EMBL" id="JAUCMV010000005">
    <property type="protein sequence ID" value="KAK0397462.1"/>
    <property type="molecule type" value="Genomic_DNA"/>
</dbReference>
<dbReference type="PROSITE" id="PS50002">
    <property type="entry name" value="SH3"/>
    <property type="match status" value="1"/>
</dbReference>
<dbReference type="PROSITE" id="PS50297">
    <property type="entry name" value="ANK_REP_REGION"/>
    <property type="match status" value="3"/>
</dbReference>
<feature type="region of interest" description="Disordered" evidence="14">
    <location>
        <begin position="523"/>
        <end position="582"/>
    </location>
</feature>
<dbReference type="Pfam" id="PF26022">
    <property type="entry name" value="CC_Liprin_beta"/>
    <property type="match status" value="1"/>
</dbReference>
<dbReference type="Pfam" id="PF00018">
    <property type="entry name" value="SH3_1"/>
    <property type="match status" value="1"/>
</dbReference>
<evidence type="ECO:0000256" key="7">
    <source>
        <dbReference type="ARBA" id="ARBA00023054"/>
    </source>
</evidence>
<feature type="compositionally biased region" description="Basic and acidic residues" evidence="14">
    <location>
        <begin position="48"/>
        <end position="60"/>
    </location>
</feature>
<feature type="compositionally biased region" description="Low complexity" evidence="14">
    <location>
        <begin position="1948"/>
        <end position="1965"/>
    </location>
</feature>
<evidence type="ECO:0000256" key="13">
    <source>
        <dbReference type="SAM" id="Coils"/>
    </source>
</evidence>
<feature type="domain" description="Rab-GAP TBC" evidence="16">
    <location>
        <begin position="943"/>
        <end position="1134"/>
    </location>
</feature>
<dbReference type="InterPro" id="IPR003726">
    <property type="entry name" value="HCY_dom"/>
</dbReference>
<dbReference type="SMART" id="SM00326">
    <property type="entry name" value="SH3"/>
    <property type="match status" value="1"/>
</dbReference>
<dbReference type="FunFam" id="1.10.8.270:FF:000051">
    <property type="entry name" value="TBC (Tre-2/Bub2/Cdc16) domain family"/>
    <property type="match status" value="1"/>
</dbReference>
<dbReference type="InterPro" id="IPR000195">
    <property type="entry name" value="Rab-GAP-TBC_dom"/>
</dbReference>
<keyword evidence="5 12" id="KW-0808">Transferase</keyword>
<proteinExistence type="inferred from homology"/>
<dbReference type="InterPro" id="IPR036589">
    <property type="entry name" value="HCY_dom_sf"/>
</dbReference>
<dbReference type="SUPFAM" id="SSF47923">
    <property type="entry name" value="Ypt/Rab-GAP domain of gyp1p"/>
    <property type="match status" value="2"/>
</dbReference>
<dbReference type="SUPFAM" id="SSF82282">
    <property type="entry name" value="Homocysteine S-methyltransferase"/>
    <property type="match status" value="1"/>
</dbReference>
<feature type="compositionally biased region" description="Basic and acidic residues" evidence="14">
    <location>
        <begin position="68"/>
        <end position="92"/>
    </location>
</feature>
<comment type="similarity">
    <text evidence="2">Belongs to the liprin family. Liprin-beta subfamily.</text>
</comment>
<dbReference type="Gene3D" id="1.20.58.900">
    <property type="match status" value="1"/>
</dbReference>
<dbReference type="NCBIfam" id="NF007020">
    <property type="entry name" value="PRK09485.1"/>
    <property type="match status" value="1"/>
</dbReference>
<comment type="pathway">
    <text evidence="9">Amino-acid biosynthesis; L-methionine biosynthesis via de novo pathway.</text>
</comment>
<dbReference type="Pfam" id="PF00566">
    <property type="entry name" value="RabGAP-TBC"/>
    <property type="match status" value="1"/>
</dbReference>
<dbReference type="InterPro" id="IPR004012">
    <property type="entry name" value="Run_dom"/>
</dbReference>
<feature type="repeat" description="ANK" evidence="10">
    <location>
        <begin position="2485"/>
        <end position="2517"/>
    </location>
</feature>
<dbReference type="Gene3D" id="1.10.8.270">
    <property type="entry name" value="putative rabgap domain of human tbc1 domain family member 14 like domains"/>
    <property type="match status" value="1"/>
</dbReference>
<evidence type="ECO:0000256" key="10">
    <source>
        <dbReference type="PROSITE-ProRule" id="PRU00023"/>
    </source>
</evidence>
<feature type="region of interest" description="Disordered" evidence="14">
    <location>
        <begin position="645"/>
        <end position="673"/>
    </location>
</feature>
<dbReference type="SMART" id="SM00593">
    <property type="entry name" value="RUN"/>
    <property type="match status" value="1"/>
</dbReference>
<dbReference type="InterPro" id="IPR036028">
    <property type="entry name" value="SH3-like_dom_sf"/>
</dbReference>
<feature type="domain" description="SAM" evidence="17">
    <location>
        <begin position="2922"/>
        <end position="2986"/>
    </location>
</feature>
<dbReference type="InterPro" id="IPR001452">
    <property type="entry name" value="SH3_domain"/>
</dbReference>
<evidence type="ECO:0000259" key="15">
    <source>
        <dbReference type="PROSITE" id="PS50002"/>
    </source>
</evidence>
<keyword evidence="4 12" id="KW-0489">Methyltransferase</keyword>
<evidence type="ECO:0000256" key="5">
    <source>
        <dbReference type="ARBA" id="ARBA00022679"/>
    </source>
</evidence>
<evidence type="ECO:0000256" key="9">
    <source>
        <dbReference type="ARBA" id="ARBA00034478"/>
    </source>
</evidence>
<feature type="domain" description="SAM" evidence="17">
    <location>
        <begin position="2107"/>
        <end position="2171"/>
    </location>
</feature>
<evidence type="ECO:0000259" key="17">
    <source>
        <dbReference type="PROSITE" id="PS50105"/>
    </source>
</evidence>
<feature type="region of interest" description="Disordered" evidence="14">
    <location>
        <begin position="1588"/>
        <end position="1611"/>
    </location>
</feature>
<dbReference type="PROSITE" id="PS50105">
    <property type="entry name" value="SAM_DOMAIN"/>
    <property type="match status" value="4"/>
</dbReference>
<comment type="cofactor">
    <cofactor evidence="12">
        <name>Zn(2+)</name>
        <dbReference type="ChEBI" id="CHEBI:29105"/>
    </cofactor>
</comment>
<dbReference type="SUPFAM" id="SSF50044">
    <property type="entry name" value="SH3-domain"/>
    <property type="match status" value="1"/>
</dbReference>
<evidence type="ECO:0000256" key="14">
    <source>
        <dbReference type="SAM" id="MobiDB-lite"/>
    </source>
</evidence>
<dbReference type="PROSITE" id="PS50826">
    <property type="entry name" value="RUN"/>
    <property type="match status" value="1"/>
</dbReference>
<dbReference type="FunFam" id="1.10.150.50:FF:000071">
    <property type="entry name" value="Caskin, isoform D"/>
    <property type="match status" value="1"/>
</dbReference>
<dbReference type="SMART" id="SM00164">
    <property type="entry name" value="TBC"/>
    <property type="match status" value="1"/>
</dbReference>
<keyword evidence="3 11" id="KW-0728">SH3 domain</keyword>
<dbReference type="CDD" id="cd09563">
    <property type="entry name" value="SAM_liprin-beta1_2_repeat1"/>
    <property type="match status" value="1"/>
</dbReference>
<evidence type="ECO:0000256" key="2">
    <source>
        <dbReference type="ARBA" id="ARBA00007547"/>
    </source>
</evidence>
<evidence type="ECO:0000256" key="12">
    <source>
        <dbReference type="PROSITE-ProRule" id="PRU00333"/>
    </source>
</evidence>
<keyword evidence="12" id="KW-0862">Zinc</keyword>
<feature type="region of interest" description="Disordered" evidence="14">
    <location>
        <begin position="768"/>
        <end position="788"/>
    </location>
</feature>
<dbReference type="Pfam" id="PF07647">
    <property type="entry name" value="SAM_2"/>
    <property type="match status" value="2"/>
</dbReference>
<feature type="domain" description="SAM" evidence="17">
    <location>
        <begin position="2179"/>
        <end position="2242"/>
    </location>
</feature>
<dbReference type="Proteomes" id="UP001175271">
    <property type="component" value="Unassembled WGS sequence"/>
</dbReference>
<evidence type="ECO:0000256" key="4">
    <source>
        <dbReference type="ARBA" id="ARBA00022603"/>
    </source>
</evidence>
<dbReference type="GO" id="GO:0008168">
    <property type="term" value="F:methyltransferase activity"/>
    <property type="evidence" value="ECO:0007669"/>
    <property type="project" value="UniProtKB-UniRule"/>
</dbReference>
<dbReference type="Gene3D" id="3.20.20.330">
    <property type="entry name" value="Homocysteine-binding-like domain"/>
    <property type="match status" value="1"/>
</dbReference>
<dbReference type="SMART" id="SM00248">
    <property type="entry name" value="ANK"/>
    <property type="match status" value="4"/>
</dbReference>
<feature type="region of interest" description="Disordered" evidence="14">
    <location>
        <begin position="1992"/>
        <end position="2011"/>
    </location>
</feature>
<feature type="binding site" evidence="12">
    <location>
        <position position="3363"/>
    </location>
    <ligand>
        <name>Zn(2+)</name>
        <dbReference type="ChEBI" id="CHEBI:29105"/>
    </ligand>
</feature>
<dbReference type="SMART" id="SM00454">
    <property type="entry name" value="SAM"/>
    <property type="match status" value="5"/>
</dbReference>
<evidence type="ECO:0000256" key="6">
    <source>
        <dbReference type="ARBA" id="ARBA00022737"/>
    </source>
</evidence>
<feature type="compositionally biased region" description="Polar residues" evidence="14">
    <location>
        <begin position="2647"/>
        <end position="2666"/>
    </location>
</feature>
<dbReference type="InterPro" id="IPR037617">
    <property type="entry name" value="LIPB1/2_SAM_1"/>
</dbReference>
<dbReference type="Pfam" id="PF00536">
    <property type="entry name" value="SAM_1"/>
    <property type="match status" value="3"/>
</dbReference>
<protein>
    <recommendedName>
        <fullName evidence="8">RUN and TBC1 domain-containing protein 3</fullName>
    </recommendedName>
</protein>
<comment type="similarity">
    <text evidence="1">Belongs to the small G protein signaling modulator family.</text>
</comment>
<feature type="binding site" evidence="12">
    <location>
        <position position="3431"/>
    </location>
    <ligand>
        <name>Zn(2+)</name>
        <dbReference type="ChEBI" id="CHEBI:29105"/>
    </ligand>
</feature>
<dbReference type="SUPFAM" id="SSF140741">
    <property type="entry name" value="RUN domain-like"/>
    <property type="match status" value="1"/>
</dbReference>
<feature type="compositionally biased region" description="Low complexity" evidence="14">
    <location>
        <begin position="1896"/>
        <end position="1926"/>
    </location>
</feature>
<dbReference type="PANTHER" id="PTHR12587:SF14">
    <property type="entry name" value="AT31531P"/>
    <property type="match status" value="1"/>
</dbReference>
<dbReference type="SUPFAM" id="SSF48403">
    <property type="entry name" value="Ankyrin repeat"/>
    <property type="match status" value="1"/>
</dbReference>
<evidence type="ECO:0000256" key="3">
    <source>
        <dbReference type="ARBA" id="ARBA00022443"/>
    </source>
</evidence>
<dbReference type="GO" id="GO:0048786">
    <property type="term" value="C:presynaptic active zone"/>
    <property type="evidence" value="ECO:0007669"/>
    <property type="project" value="TreeGrafter"/>
</dbReference>
<dbReference type="Gene3D" id="1.10.150.50">
    <property type="entry name" value="Transcription Factor, Ets-1"/>
    <property type="match status" value="5"/>
</dbReference>
<keyword evidence="21" id="KW-1185">Reference proteome</keyword>
<evidence type="ECO:0000256" key="11">
    <source>
        <dbReference type="PROSITE-ProRule" id="PRU00192"/>
    </source>
</evidence>
<feature type="region of interest" description="Disordered" evidence="14">
    <location>
        <begin position="2647"/>
        <end position="2669"/>
    </location>
</feature>
<dbReference type="PROSITE" id="PS50086">
    <property type="entry name" value="TBC_RABGAP"/>
    <property type="match status" value="1"/>
</dbReference>
<comment type="caution">
    <text evidence="20">The sequence shown here is derived from an EMBL/GenBank/DDBJ whole genome shotgun (WGS) entry which is preliminary data.</text>
</comment>
<dbReference type="InterPro" id="IPR058914">
    <property type="entry name" value="LIPB1/2_CC"/>
</dbReference>
<keyword evidence="12" id="KW-0479">Metal-binding</keyword>
<dbReference type="GO" id="GO:0007528">
    <property type="term" value="P:neuromuscular junction development"/>
    <property type="evidence" value="ECO:0007669"/>
    <property type="project" value="TreeGrafter"/>
</dbReference>
<evidence type="ECO:0000256" key="1">
    <source>
        <dbReference type="ARBA" id="ARBA00006296"/>
    </source>
</evidence>
<dbReference type="SUPFAM" id="SSF47769">
    <property type="entry name" value="SAM/Pointed domain"/>
    <property type="match status" value="4"/>
</dbReference>
<feature type="compositionally biased region" description="Low complexity" evidence="14">
    <location>
        <begin position="537"/>
        <end position="562"/>
    </location>
</feature>
<dbReference type="GO" id="GO:0032259">
    <property type="term" value="P:methylation"/>
    <property type="evidence" value="ECO:0007669"/>
    <property type="project" value="UniProtKB-KW"/>
</dbReference>
<feature type="coiled-coil region" evidence="13">
    <location>
        <begin position="1790"/>
        <end position="1824"/>
    </location>
</feature>
<keyword evidence="7 13" id="KW-0175">Coiled coil</keyword>
<dbReference type="InterPro" id="IPR037213">
    <property type="entry name" value="Run_dom_sf"/>
</dbReference>
<feature type="compositionally biased region" description="Polar residues" evidence="14">
    <location>
        <begin position="93"/>
        <end position="105"/>
    </location>
</feature>
<feature type="repeat" description="ANK" evidence="10">
    <location>
        <begin position="2518"/>
        <end position="2542"/>
    </location>
</feature>
<keyword evidence="6" id="KW-0677">Repeat</keyword>
<feature type="repeat" description="ANK" evidence="10">
    <location>
        <begin position="2452"/>
        <end position="2484"/>
    </location>
</feature>
<feature type="region of interest" description="Disordered" evidence="14">
    <location>
        <begin position="2678"/>
        <end position="2697"/>
    </location>
</feature>
<dbReference type="GO" id="GO:0046872">
    <property type="term" value="F:metal ion binding"/>
    <property type="evidence" value="ECO:0007669"/>
    <property type="project" value="UniProtKB-KW"/>
</dbReference>
<accession>A0AA39H1F3</accession>
<dbReference type="InterPro" id="IPR036770">
    <property type="entry name" value="Ankyrin_rpt-contain_sf"/>
</dbReference>
<dbReference type="PANTHER" id="PTHR12587">
    <property type="entry name" value="LAR INTERACTING PROTEIN LIP -RELATED PROTEIN"/>
    <property type="match status" value="1"/>
</dbReference>
<sequence length="3451" mass="388487">MATLEPNSDELVKMVFSAPIHLCPVLYPNKKEEQDVEEEVHHHHHEHTKLEEHHNHHLTESIEEVAEEEHCHHEKEHEHIHEEHHHHDEIHRSQSPLSNCTSVSEPSVYPEHEHHHHHEEYEHVEHNVHEHIVHITRYEEHVSEEHCYEEPEPLPGYIDEELHRENVGEPDVPEPDHEPEIVCHEHDIEAIDENFSRPADGFMLEVEHQSVVSTDDDDEGESHMSYNVHDHHSVSEEVVPAKSEEHDRVIQELKAQQNQVAPDVDGYKVTCWHDTDSCLEEGDDGEDERVVAVRHVQYHFDSNLVSKFTHSKKHHDSFQTALHAALRQRNPLDNENNVHENVETEEDYEHPEYVEHEEKAESVKDHPVVNPRTFVHHVKDVTEKVEEQLHYEEPHHEDDRNTEAEPFEYHHHHHHHEEEHHYHHESEPVGLIRAARTISTRSEDIPLNEDAQREVSEAPGVRSLLNRFESGNVVHDEETFVNDSRRSSLQTSVYEGRAREILQEVLGLSDDDSQVNDFLHHNQSPSIHKIEQESLPSAASSRRSSVNTQQSSAKAPSSQKPAYTPPERGVTTPRSAKFNPEKFQSVRVVKSVRNQVRIWGGQELKPRHYSRRVSHVTNIGTLFEEPSKQVEEERVVLSEKRDSVFSSVSQPSKHSHRAPSTVGQASKRSSVSSVVSNGSTLVSQSASRRTSVASSATLTNTEVKKVVEQKYEYKPPVPKTEPSSVSSTISYRHNAAAKVPISQRKSVFESEVTPAPKRNFVVVRKVAASETSDEHSSSTTKKSESSIGDWKKQGGYTIAKYIGNRMALYKKGKDAKFADTVGEDDVFEPSPDLCDTNGNLPIHTCVFSMNGASCSSINHKIVPVDRDGIPGRFDEYGFRCENSEPFSSDETPKTQSESSQNRLRWIAHLEFAHDDIEGELTWDKIDISKITNCKLNDMVKAEGIPHSMRPFLWPRLIGATKKRQNAVFQYSKAVAQADTDKPCIGIQIEKDLLRTIPNNICFSNEQSPGIEALRRVLKAVAYLYPDLGYCQGMGVIVASLLLVCSEENTFWIMCALIEDILPSNYYSHSLLGLQADDRVARHLLRVHIPDIDQKLTENDVELSLISVNWLLTLLASAFPMPVLLRVWDMLFVFGGVTIFRVILSMLKLHEQDVLDVSTADGASAELFNVLAQIPSQVERVDHLVEMMTTFEFSITEDLISQLRKKYQSEENDPKLKNVRQTEHLVDLKNAVYQICQYFISCDENLAKTVVTQANYTLDQEENDRHVFVNAQKSGFKRARALLDFQRQEEDELGFRKNDIILVIDEKDEHCWVGEVNGLRGWFPAKFVEIVDDRGKKYSVYGDEAINSEVTELIRGQLAITFKQILEHGLRHSMYSFALHPWLFIEEIAKSSVQCHFSAILTPEELLYRAVQEINESHSGSKALMDVKVRSLVVYAVNEQCLHLWLELMCKNPMQDVIRKQYYHSDSFIRSPAWMQIKCELRLLTQFSFSLDVDYEISSTEKAKKKCANGSRASKSASSADVTASLINNNMSDFSANVEQSAVREAMEPKQSVCDSLTDSEASNCFENGNTEKQFANFSWNSAVANWNGRGREECDGNDASDVSGGESPPSDIRVLSPLTPPVPSLNIFVKSPSPSMSTVSCPEYPEIPEKFQRLAMARDSLSLQVSVLTEQVGAQREKISDLESLLAAKRSKLDSTEELIHDRPNECGHLESQKLGLMAEVSNLKLMYATMEREKNETERKLRLSQTEVERLTQSMHNVLAQGLHLNTQGQFNTHAVQSCHGTSEPQDEMEKLRLTVQKLIADNEQKNMEINTLRSALDEQAKEREMEKYSSTMEMRNSPSFPLARHGTYDKNQPFDINAQIRKLLTEDTLDPIAHSSSYPTSLCNVPQMHLSTRSPAQSQMPSSSSYTSSLSAASPQHSSWSSTSGTPRHLIKPHSNYYMMGTVPCSSASPGPSSYRSPSSPAARQLAAELDELRRIGGELQMQQQINSSYNCNSLPRSVNTKRESSNALQKISIASSGISAESDDELTRGRQQSTGASTERFRRGRTRSTIRNLLGKFSRSNSQENRLGEFRRNSNIRSSASARLVGPVSGAMPRRPQVQLFVDFTTDQVCEWMAEIGFTAYVPEVERCVRSGRHLLNMSQLELEKDLLIRNPFHRKRLLLFLHSIEQPRNDVSEIMDTYQVVRWLDEIGLPQYKEVFTENMIEGPLLVTLTAAELVEMKITSALQHAAVARGIAFLHNISFLPHRLERKFDADLIQKCPIANEVEKWSQQCVVEWLKTIDLGEFTPNLNCAGIHGALMVNEPTFTAESLAEVLQIPAHKTLLRRHLTTHFNNLLGPRIVSHKREVLAQPLVTFLTPLLKIKLVKKGFSITRKKTKNEVLVEPDEPVDPVYRRHMLPVDLLSIQRKNDISESRDEERSSCLHHAAQMGNAVMAQSLVENGVVSIDVEDRKGRTPLHYAVIQLSTEVASVLLKNGANVDCVDYSGITPAHLACRDGMIDAMKLLIYYKVDLTAVDNSGKTAFDVACENGRVKLVETLLESGYMWQSFRRASEYHKASALHLAARQGHVQAGIDTHLKNANGLTVSELAKKTAARNPITAKEIRFLLKVIAMTSRIGRTGTHNTLRQVKKVAVPTIPDNAFELPSNDSKLNATCSDSMSDSRSTATGERVKRPSLLHLPSTSFSSNHSHHSGTISVCGSEESADCRSQLEYAMRGDDPSAGQLLGNPAASCYGPPLNAFSSNIHAQTYHRNSTGSNSSHASSGFESMQVERKSEIVCRFLALQQHWKFIVLPFSFVAKLLDDGSGTSSLMHSSTDLIDESPYSNRLSRPSSTFPIESSSTSVADMVARGVPEAEIIALWLEKMKFSHYLSVFLTQGYDLASIARVTPEDLINLGITDPAHRKLLIADIHTWRIGDCWPNSMRPTDSTREWFTAIGLPEYINLFESQGCLTMRDVENLVWEDFEDIGVKKLGHMKRLTLAIKKLKNKRAETAIHHNVPMKNCVRTDMLAAGAMQRRNAPPPIPKRQGNIVNAGRDIYATFGRSSAPLAPHETDGHARRPVIQVPPTHRKVTTNEEPDETLKKSKKTAINEFEEPCKPIRLNLFSSEAILSNALKFEDMTISTHIDDYPPPPPERLDLRFATMDLSSFEYPYVLDGGHGTALQNIGINVHEHPLWSFDTVIDNPKACLDVHKGFIDAGANVILTNTYHASIEVLQACRNMTKDAAASAIAQAVDLAKKAANEAHGEVHVVGSIGPYAIVRRDGSEYNGSYVDTTPRQVIANYYKDQMAAILATDLQWYALETIPRVDEARIALEVWESLEAAKDKKLWLSFNCQDSQRTCGNDMFSEAVKTISSYGSVTAIGINCTLPQYIAPLVRSATAEANGKPFVVYPNHGEVYNIEQQKFEVGSDDTFPIFLKDIPSLWRHNVRIFGGCCRVNYEHIDQITKAVETMKH</sequence>